<proteinExistence type="inferred from homology"/>
<feature type="region of interest" description="Disordered" evidence="5">
    <location>
        <begin position="108"/>
        <end position="131"/>
    </location>
</feature>
<evidence type="ECO:0000256" key="5">
    <source>
        <dbReference type="SAM" id="MobiDB-lite"/>
    </source>
</evidence>
<dbReference type="GO" id="GO:1990063">
    <property type="term" value="C:Bam protein complex"/>
    <property type="evidence" value="ECO:0007669"/>
    <property type="project" value="TreeGrafter"/>
</dbReference>
<dbReference type="EMBL" id="CP066167">
    <property type="protein sequence ID" value="QQD17724.1"/>
    <property type="molecule type" value="Genomic_DNA"/>
</dbReference>
<accession>A0A7T4QZK8</accession>
<dbReference type="PANTHER" id="PTHR37482">
    <property type="entry name" value="OUTER MEMBRANE PROTEIN ASSEMBLY FACTOR BAME"/>
    <property type="match status" value="1"/>
</dbReference>
<dbReference type="InterPro" id="IPR037873">
    <property type="entry name" value="BamE-like"/>
</dbReference>
<keyword evidence="9" id="KW-1185">Reference proteome</keyword>
<dbReference type="InterPro" id="IPR026592">
    <property type="entry name" value="BamE"/>
</dbReference>
<evidence type="ECO:0000256" key="6">
    <source>
        <dbReference type="SAM" id="SignalP"/>
    </source>
</evidence>
<dbReference type="GO" id="GO:0030674">
    <property type="term" value="F:protein-macromolecule adaptor activity"/>
    <property type="evidence" value="ECO:0007669"/>
    <property type="project" value="TreeGrafter"/>
</dbReference>
<evidence type="ECO:0000256" key="4">
    <source>
        <dbReference type="HAMAP-Rule" id="MF_00925"/>
    </source>
</evidence>
<dbReference type="InterPro" id="IPR007450">
    <property type="entry name" value="BamE_dom"/>
</dbReference>
<dbReference type="Gene3D" id="3.30.1450.10">
    <property type="match status" value="1"/>
</dbReference>
<evidence type="ECO:0000256" key="3">
    <source>
        <dbReference type="ARBA" id="ARBA00023237"/>
    </source>
</evidence>
<dbReference type="GO" id="GO:0051205">
    <property type="term" value="P:protein insertion into membrane"/>
    <property type="evidence" value="ECO:0007669"/>
    <property type="project" value="UniProtKB-UniRule"/>
</dbReference>
<dbReference type="GO" id="GO:0043165">
    <property type="term" value="P:Gram-negative-bacterium-type cell outer membrane assembly"/>
    <property type="evidence" value="ECO:0007669"/>
    <property type="project" value="UniProtKB-UniRule"/>
</dbReference>
<reference evidence="8 9" key="1">
    <citation type="submission" date="2020-12" db="EMBL/GenBank/DDBJ databases">
        <authorList>
            <person name="Shan Y."/>
        </authorList>
    </citation>
    <scope>NUCLEOTIDE SEQUENCE [LARGE SCALE GENOMIC DNA]</scope>
    <source>
        <strain evidence="9">csc3.9</strain>
    </source>
</reference>
<dbReference type="Proteomes" id="UP000596063">
    <property type="component" value="Chromosome"/>
</dbReference>
<evidence type="ECO:0000256" key="2">
    <source>
        <dbReference type="ARBA" id="ARBA00023136"/>
    </source>
</evidence>
<keyword evidence="1 4" id="KW-0732">Signal</keyword>
<keyword evidence="4" id="KW-0449">Lipoprotein</keyword>
<evidence type="ECO:0000313" key="9">
    <source>
        <dbReference type="Proteomes" id="UP000596063"/>
    </source>
</evidence>
<dbReference type="PROSITE" id="PS51257">
    <property type="entry name" value="PROKAR_LIPOPROTEIN"/>
    <property type="match status" value="1"/>
</dbReference>
<comment type="similarity">
    <text evidence="4">Belongs to the BamE family.</text>
</comment>
<feature type="domain" description="Outer membrane protein assembly factor BamE" evidence="7">
    <location>
        <begin position="37"/>
        <end position="104"/>
    </location>
</feature>
<feature type="compositionally biased region" description="Low complexity" evidence="5">
    <location>
        <begin position="118"/>
        <end position="131"/>
    </location>
</feature>
<dbReference type="KEGG" id="snan:I6N98_15475"/>
<comment type="subunit">
    <text evidence="4">Part of the Bam complex.</text>
</comment>
<feature type="signal peptide" evidence="6">
    <location>
        <begin position="1"/>
        <end position="22"/>
    </location>
</feature>
<organism evidence="8 9">
    <name type="scientific">Spongiibacter nanhainus</name>
    <dbReference type="NCBI Taxonomy" id="2794344"/>
    <lineage>
        <taxon>Bacteria</taxon>
        <taxon>Pseudomonadati</taxon>
        <taxon>Pseudomonadota</taxon>
        <taxon>Gammaproteobacteria</taxon>
        <taxon>Cellvibrionales</taxon>
        <taxon>Spongiibacteraceae</taxon>
        <taxon>Spongiibacter</taxon>
    </lineage>
</organism>
<dbReference type="AlphaFoldDB" id="A0A7T4QZK8"/>
<sequence>MTLRIAAATLVAALTLALGACSSLEFPGVYRIDIDQGNVITQDMVDQLEVGMSRSQVEFIMGTPLVQDPFSPNRWDYIYTMAEEGGPAKRKQLTVLFDGDSLAEIRTTIPRSENDSEAAQAPQADAAQSAR</sequence>
<keyword evidence="2 4" id="KW-0472">Membrane</keyword>
<keyword evidence="4" id="KW-0564">Palmitate</keyword>
<comment type="function">
    <text evidence="4">Part of the outer membrane protein assembly complex, which is involved in assembly and insertion of beta-barrel proteins into the outer membrane.</text>
</comment>
<dbReference type="HAMAP" id="MF_00925">
    <property type="entry name" value="OM_assembly_BamE"/>
    <property type="match status" value="1"/>
</dbReference>
<comment type="subcellular location">
    <subcellularLocation>
        <location evidence="4">Cell outer membrane</location>
        <topology evidence="4">Lipid-anchor</topology>
    </subcellularLocation>
</comment>
<keyword evidence="3 4" id="KW-0998">Cell outer membrane</keyword>
<evidence type="ECO:0000256" key="1">
    <source>
        <dbReference type="ARBA" id="ARBA00022729"/>
    </source>
</evidence>
<dbReference type="Pfam" id="PF04355">
    <property type="entry name" value="BamE"/>
    <property type="match status" value="1"/>
</dbReference>
<name>A0A7T4QZK8_9GAMM</name>
<dbReference type="PANTHER" id="PTHR37482:SF1">
    <property type="entry name" value="OUTER MEMBRANE PROTEIN ASSEMBLY FACTOR BAME"/>
    <property type="match status" value="1"/>
</dbReference>
<dbReference type="RefSeq" id="WP_198569223.1">
    <property type="nucleotide sequence ID" value="NZ_CP066167.1"/>
</dbReference>
<protein>
    <recommendedName>
        <fullName evidence="4">Outer membrane protein assembly factor BamE</fullName>
    </recommendedName>
</protein>
<evidence type="ECO:0000259" key="7">
    <source>
        <dbReference type="Pfam" id="PF04355"/>
    </source>
</evidence>
<evidence type="ECO:0000313" key="8">
    <source>
        <dbReference type="EMBL" id="QQD17724.1"/>
    </source>
</evidence>
<gene>
    <name evidence="4" type="primary">bamE</name>
    <name evidence="8" type="ORF">I6N98_15475</name>
</gene>
<feature type="chain" id="PRO_5033174998" description="Outer membrane protein assembly factor BamE" evidence="6">
    <location>
        <begin position="23"/>
        <end position="131"/>
    </location>
</feature>